<dbReference type="EMBL" id="FPAA01000018">
    <property type="protein sequence ID" value="SFT02862.1"/>
    <property type="molecule type" value="Genomic_DNA"/>
</dbReference>
<accession>A0A1I6UN26</accession>
<evidence type="ECO:0000313" key="1">
    <source>
        <dbReference type="EMBL" id="SFT02862.1"/>
    </source>
</evidence>
<dbReference type="RefSeq" id="WP_091839678.1">
    <property type="nucleotide sequence ID" value="NZ_FPAA01000018.1"/>
</dbReference>
<proteinExistence type="predicted"/>
<organism evidence="1 2">
    <name type="scientific">Marininema halotolerans</name>
    <dbReference type="NCBI Taxonomy" id="1155944"/>
    <lineage>
        <taxon>Bacteria</taxon>
        <taxon>Bacillati</taxon>
        <taxon>Bacillota</taxon>
        <taxon>Bacilli</taxon>
        <taxon>Bacillales</taxon>
        <taxon>Thermoactinomycetaceae</taxon>
        <taxon>Marininema</taxon>
    </lineage>
</organism>
<keyword evidence="2" id="KW-1185">Reference proteome</keyword>
<reference evidence="2" key="1">
    <citation type="submission" date="2016-10" db="EMBL/GenBank/DDBJ databases">
        <authorList>
            <person name="Varghese N."/>
            <person name="Submissions S."/>
        </authorList>
    </citation>
    <scope>NUCLEOTIDE SEQUENCE [LARGE SCALE GENOMIC DNA]</scope>
    <source>
        <strain evidence="2">DSM 45789</strain>
    </source>
</reference>
<dbReference type="OrthoDB" id="5197332at2"/>
<dbReference type="Proteomes" id="UP000198660">
    <property type="component" value="Unassembled WGS sequence"/>
</dbReference>
<gene>
    <name evidence="1" type="ORF">SAMN05444972_11843</name>
</gene>
<sequence>MVFKNQSLINLEIVSSEVDGVVKNIEMSHINGGIIIKIFDIINKKVINETINPYFYNNSQDGFKKLLLSTDIKSSIPLLKLDDGLQGDTDFQLSNSFAFESEIASAIYQGGAYFKFKGNSRESKNIAANFTDFIFGIEDPDSNIKTFESCKPWSKWFFDVAWDVSWLIFDGRKNKLWIICITDTD</sequence>
<protein>
    <submittedName>
        <fullName evidence="1">Uncharacterized protein</fullName>
    </submittedName>
</protein>
<dbReference type="AlphaFoldDB" id="A0A1I6UN26"/>
<name>A0A1I6UN26_9BACL</name>
<evidence type="ECO:0000313" key="2">
    <source>
        <dbReference type="Proteomes" id="UP000198660"/>
    </source>
</evidence>